<evidence type="ECO:0000256" key="5">
    <source>
        <dbReference type="ARBA" id="ARBA00023002"/>
    </source>
</evidence>
<evidence type="ECO:0000256" key="4">
    <source>
        <dbReference type="ARBA" id="ARBA00022989"/>
    </source>
</evidence>
<dbReference type="GO" id="GO:0008137">
    <property type="term" value="F:NADH dehydrogenase (ubiquinone) activity"/>
    <property type="evidence" value="ECO:0007669"/>
    <property type="project" value="InterPro"/>
</dbReference>
<organism evidence="9">
    <name type="scientific">mine drainage metagenome</name>
    <dbReference type="NCBI Taxonomy" id="410659"/>
    <lineage>
        <taxon>unclassified sequences</taxon>
        <taxon>metagenomes</taxon>
        <taxon>ecological metagenomes</taxon>
    </lineage>
</organism>
<keyword evidence="4 7" id="KW-1133">Transmembrane helix</keyword>
<feature type="transmembrane region" description="Helical" evidence="7">
    <location>
        <begin position="411"/>
        <end position="431"/>
    </location>
</feature>
<evidence type="ECO:0000256" key="1">
    <source>
        <dbReference type="ARBA" id="ARBA00004651"/>
    </source>
</evidence>
<reference evidence="9" key="1">
    <citation type="submission" date="2016-10" db="EMBL/GenBank/DDBJ databases">
        <title>Sequence of Gallionella enrichment culture.</title>
        <authorList>
            <person name="Poehlein A."/>
            <person name="Muehling M."/>
            <person name="Daniel R."/>
        </authorList>
    </citation>
    <scope>NUCLEOTIDE SEQUENCE</scope>
</reference>
<evidence type="ECO:0000256" key="3">
    <source>
        <dbReference type="ARBA" id="ARBA00022692"/>
    </source>
</evidence>
<feature type="domain" description="NADH:quinone oxidoreductase/Mrp antiporter transmembrane" evidence="8">
    <location>
        <begin position="123"/>
        <end position="415"/>
    </location>
</feature>
<keyword evidence="6 7" id="KW-0472">Membrane</keyword>
<dbReference type="InterPro" id="IPR003918">
    <property type="entry name" value="NADH_UbQ_OxRdtase"/>
</dbReference>
<dbReference type="EMBL" id="MLJW01000146">
    <property type="protein sequence ID" value="OIQ96565.1"/>
    <property type="molecule type" value="Genomic_DNA"/>
</dbReference>
<feature type="transmembrane region" description="Helical" evidence="7">
    <location>
        <begin position="304"/>
        <end position="326"/>
    </location>
</feature>
<dbReference type="InterPro" id="IPR052175">
    <property type="entry name" value="ComplexI-like_HydComp"/>
</dbReference>
<evidence type="ECO:0000256" key="7">
    <source>
        <dbReference type="SAM" id="Phobius"/>
    </source>
</evidence>
<feature type="transmembrane region" description="Helical" evidence="7">
    <location>
        <begin position="280"/>
        <end position="297"/>
    </location>
</feature>
<accession>A0A1J5S8H1</accession>
<dbReference type="GO" id="GO:0005886">
    <property type="term" value="C:plasma membrane"/>
    <property type="evidence" value="ECO:0007669"/>
    <property type="project" value="UniProtKB-SubCell"/>
</dbReference>
<feature type="transmembrane region" description="Helical" evidence="7">
    <location>
        <begin position="452"/>
        <end position="485"/>
    </location>
</feature>
<evidence type="ECO:0000256" key="6">
    <source>
        <dbReference type="ARBA" id="ARBA00023136"/>
    </source>
</evidence>
<dbReference type="PRINTS" id="PR01437">
    <property type="entry name" value="NUOXDRDTASE4"/>
</dbReference>
<feature type="transmembrane region" description="Helical" evidence="7">
    <location>
        <begin position="68"/>
        <end position="91"/>
    </location>
</feature>
<feature type="transmembrane region" description="Helical" evidence="7">
    <location>
        <begin position="127"/>
        <end position="147"/>
    </location>
</feature>
<keyword evidence="5 9" id="KW-0560">Oxidoreductase</keyword>
<protein>
    <submittedName>
        <fullName evidence="9">Hydrogenase-4 component B</fullName>
        <ecNumber evidence="9">1.-.-.-</ecNumber>
    </submittedName>
</protein>
<dbReference type="PANTHER" id="PTHR42682">
    <property type="entry name" value="HYDROGENASE-4 COMPONENT F"/>
    <property type="match status" value="1"/>
</dbReference>
<dbReference type="NCBIfam" id="NF005045">
    <property type="entry name" value="PRK06458.1-5"/>
    <property type="match status" value="1"/>
</dbReference>
<feature type="transmembrane region" description="Helical" evidence="7">
    <location>
        <begin position="242"/>
        <end position="260"/>
    </location>
</feature>
<dbReference type="Pfam" id="PF00361">
    <property type="entry name" value="Proton_antipo_M"/>
    <property type="match status" value="1"/>
</dbReference>
<dbReference type="AlphaFoldDB" id="A0A1J5S8H1"/>
<keyword evidence="2" id="KW-1003">Cell membrane</keyword>
<dbReference type="GO" id="GO:0016491">
    <property type="term" value="F:oxidoreductase activity"/>
    <property type="evidence" value="ECO:0007669"/>
    <property type="project" value="UniProtKB-KW"/>
</dbReference>
<gene>
    <name evidence="9" type="primary">hyfB_14</name>
    <name evidence="9" type="ORF">GALL_213910</name>
</gene>
<dbReference type="InterPro" id="IPR001750">
    <property type="entry name" value="ND/Mrp_TM"/>
</dbReference>
<proteinExistence type="predicted"/>
<feature type="transmembrane region" description="Helical" evidence="7">
    <location>
        <begin position="6"/>
        <end position="26"/>
    </location>
</feature>
<dbReference type="NCBIfam" id="NF005043">
    <property type="entry name" value="PRK06458.1-3"/>
    <property type="match status" value="1"/>
</dbReference>
<evidence type="ECO:0000313" key="9">
    <source>
        <dbReference type="EMBL" id="OIQ96565.1"/>
    </source>
</evidence>
<evidence type="ECO:0000256" key="2">
    <source>
        <dbReference type="ARBA" id="ARBA00022475"/>
    </source>
</evidence>
<sequence length="492" mass="51829">MTALLPGPLTLTLALPLLGALLLAVLPGWRPAAWLNVGFSAATLAAAAWLAVDHPPPGLFLFIDDFNAALIVLTGLVGFSTALFSAAYINRDGKNKRLAPRHLRLYHAMYQAFMFTLLLALSANNIGILWVAVEGATLTTVLMVSLYRTKPAIEAAWKYFILCSVGIGLALFGTILVYLAAQTVMGDGSPAMAFSLMTPRAAAFQPELLNLAFVFLLVGYGTKAGLVPLHAWLPDAHAEGPTPISAVLSGLLLNVAFYVLLRYKRLLAANPHTLQPGPLLVGLGVLSVLVAAFMLYRRGDIKRLFAYSSIEHMGLLAVAFGTGGALANFAGLLHMLMHSLVKSAIFFVVGLASQAAGSQRIADIRGLTTSAPLLGWSLVVGVLAIAGLPPFGVFTSEFLLLNALVPRAPWLGLLLLGLLLLAFAALVLRLHGLAFGPPSPLPGRDGAKPPRLFTRVVGTAPIFLHMALAVAAGIALPAAAASWLWAIAKQLG</sequence>
<evidence type="ECO:0000259" key="8">
    <source>
        <dbReference type="Pfam" id="PF00361"/>
    </source>
</evidence>
<feature type="transmembrane region" description="Helical" evidence="7">
    <location>
        <begin position="33"/>
        <end position="52"/>
    </location>
</feature>
<feature type="transmembrane region" description="Helical" evidence="7">
    <location>
        <begin position="103"/>
        <end position="121"/>
    </location>
</feature>
<comment type="subcellular location">
    <subcellularLocation>
        <location evidence="1">Cell membrane</location>
        <topology evidence="1">Multi-pass membrane protein</topology>
    </subcellularLocation>
</comment>
<comment type="caution">
    <text evidence="9">The sequence shown here is derived from an EMBL/GenBank/DDBJ whole genome shotgun (WGS) entry which is preliminary data.</text>
</comment>
<dbReference type="EC" id="1.-.-.-" evidence="9"/>
<dbReference type="PANTHER" id="PTHR42682:SF5">
    <property type="entry name" value="HYDROGENASE-4 COMPONENT F"/>
    <property type="match status" value="1"/>
</dbReference>
<dbReference type="GO" id="GO:0042773">
    <property type="term" value="P:ATP synthesis coupled electron transport"/>
    <property type="evidence" value="ECO:0007669"/>
    <property type="project" value="InterPro"/>
</dbReference>
<feature type="transmembrane region" description="Helical" evidence="7">
    <location>
        <begin position="373"/>
        <end position="391"/>
    </location>
</feature>
<name>A0A1J5S8H1_9ZZZZ</name>
<keyword evidence="3 7" id="KW-0812">Transmembrane</keyword>
<feature type="transmembrane region" description="Helical" evidence="7">
    <location>
        <begin position="159"/>
        <end position="181"/>
    </location>
</feature>